<evidence type="ECO:0000256" key="7">
    <source>
        <dbReference type="ARBA" id="ARBA00013357"/>
    </source>
</evidence>
<comment type="subcellular location">
    <subcellularLocation>
        <location evidence="4">Mitochondrion matrix</location>
    </subcellularLocation>
    <subcellularLocation>
        <location evidence="3">Nucleus</location>
    </subcellularLocation>
</comment>
<keyword evidence="14" id="KW-0862">Zinc</keyword>
<dbReference type="CDD" id="cd07718">
    <property type="entry name" value="RNaseZ_ELAC1_ELAC2-C-term-like_MBL-fold"/>
    <property type="match status" value="1"/>
</dbReference>
<dbReference type="KEGG" id="osn:115223674"/>
<dbReference type="GO" id="GO:0046872">
    <property type="term" value="F:metal ion binding"/>
    <property type="evidence" value="ECO:0007669"/>
    <property type="project" value="UniProtKB-KW"/>
</dbReference>
<dbReference type="PANTHER" id="PTHR12553">
    <property type="entry name" value="ZINC PHOSPHODIESTERASE ELAC PROTEIN 2"/>
    <property type="match status" value="1"/>
</dbReference>
<comment type="subunit">
    <text evidence="23">Homodimer. Interacts with PTCD1.</text>
</comment>
<evidence type="ECO:0000256" key="16">
    <source>
        <dbReference type="ARBA" id="ARBA00023128"/>
    </source>
</evidence>
<sequence>MNILIFPVWKIAKPTYFFPSPSVLTAYHSRASANKVKRLLQEMPKAQTTKEKLRHVRYREQIGGKLPIPGKIELEVIGSGGYGTPRSVILSTDHVRYLFNCGEGTQRIASEHKFKLSRLENVFITHNSWNNIGGLLGLALTLEAINVPKITVHGPLKVEQSIRMAKSFAENSNICIEKREADMGIYEDTAFKIEYVSLLPNAIATERVKMCKLKENLTENSDPAPPKKMRFSVEELDAAMAFICTPHPARRRLNLEKCVDLGVPVGPLLGILKNETSVTLDNGTVIHPDQVLSEVEKPYPLLVLECPNIDYLDALLSSESLASLQVENDDQHLPADVVVHMSSVEVISHPKYQKWMKRFPNSTSHLIVNESTSSVANFGSYKIQAMLNLLSPSIFPLLYHQRPENSKAITVNDTASEDNVQLASTNLKFFVRPRKGFNYDQCLELNNGEFIREAWKMKGFEKQLQEFHVRVKEHSQNLEEPMTSKGPEILFLGTGSSVPSKRRNVSGILVQIEPDNYVLLDCGEGTAGQLYRHYGEENSAHILRNLKAIFISHMHADHHMGLFGILRDRQKYIKNCKETVNPVLLLSPVQIRRWLNFYMSNIENLQQAVKLIPLQSILPHQSEVNREMLTEVLNALQLSKFVPVEVDHCKNAFGVVLAHTSNWSVVYSGDTMPCERLINAGQNCDLLIHEATMEDDLEEEAKIKTHSTTSQAIDVGMKMGAKFILLNHFSQRYSKIPIISDRFSEKVGISFDNMRVSLSDLPLLPHLNVPLKTLFAEDYAEMEEKIMKRFLRKNQDEMEATRTRDTDSTSSVL</sequence>
<reference evidence="25" key="1">
    <citation type="submission" date="2025-08" db="UniProtKB">
        <authorList>
            <consortium name="RefSeq"/>
        </authorList>
    </citation>
    <scope>IDENTIFICATION</scope>
</reference>
<keyword evidence="13" id="KW-0378">Hydrolase</keyword>
<dbReference type="Pfam" id="PF13691">
    <property type="entry name" value="Lactamase_B_4"/>
    <property type="match status" value="1"/>
</dbReference>
<evidence type="ECO:0000256" key="19">
    <source>
        <dbReference type="ARBA" id="ARBA00030729"/>
    </source>
</evidence>
<keyword evidence="11" id="KW-0479">Metal-binding</keyword>
<accession>A0A7E6FNI1</accession>
<dbReference type="InterPro" id="IPR047151">
    <property type="entry name" value="RNZ2-like"/>
</dbReference>
<dbReference type="AlphaFoldDB" id="A0A7E6FNI1"/>
<keyword evidence="24" id="KW-1185">Reference proteome</keyword>
<dbReference type="Proteomes" id="UP000515154">
    <property type="component" value="Linkage group LG23"/>
</dbReference>
<evidence type="ECO:0000256" key="18">
    <source>
        <dbReference type="ARBA" id="ARBA00030689"/>
    </source>
</evidence>
<evidence type="ECO:0000256" key="4">
    <source>
        <dbReference type="ARBA" id="ARBA00004305"/>
    </source>
</evidence>
<keyword evidence="16" id="KW-0496">Mitochondrion</keyword>
<comment type="catalytic activity">
    <reaction evidence="1">
        <text>Endonucleolytic cleavage of RNA, removing extra 3' nucleotides from tRNA precursor, generating 3' termini of tRNAs. A 3'-hydroxy group is left at the tRNA terminus and a 5'-phosphoryl group is left at the trailer molecule.</text>
        <dbReference type="EC" id="3.1.26.11"/>
    </reaction>
</comment>
<keyword evidence="9" id="KW-0819">tRNA processing</keyword>
<evidence type="ECO:0000256" key="23">
    <source>
        <dbReference type="ARBA" id="ARBA00047136"/>
    </source>
</evidence>
<dbReference type="SUPFAM" id="SSF56281">
    <property type="entry name" value="Metallo-hydrolase/oxidoreductase"/>
    <property type="match status" value="2"/>
</dbReference>
<organism evidence="24 25">
    <name type="scientific">Octopus sinensis</name>
    <name type="common">East Asian common octopus</name>
    <dbReference type="NCBI Taxonomy" id="2607531"/>
    <lineage>
        <taxon>Eukaryota</taxon>
        <taxon>Metazoa</taxon>
        <taxon>Spiralia</taxon>
        <taxon>Lophotrochozoa</taxon>
        <taxon>Mollusca</taxon>
        <taxon>Cephalopoda</taxon>
        <taxon>Coleoidea</taxon>
        <taxon>Octopodiformes</taxon>
        <taxon>Octopoda</taxon>
        <taxon>Incirrata</taxon>
        <taxon>Octopodidae</taxon>
        <taxon>Octopus</taxon>
    </lineage>
</organism>
<keyword evidence="15" id="KW-0809">Transit peptide</keyword>
<evidence type="ECO:0000256" key="20">
    <source>
        <dbReference type="ARBA" id="ARBA00032104"/>
    </source>
</evidence>
<dbReference type="GO" id="GO:0005634">
    <property type="term" value="C:nucleus"/>
    <property type="evidence" value="ECO:0007669"/>
    <property type="project" value="UniProtKB-SubCell"/>
</dbReference>
<gene>
    <name evidence="25" type="primary">LOC115223674</name>
</gene>
<dbReference type="Gene3D" id="3.60.15.10">
    <property type="entry name" value="Ribonuclease Z/Hydroxyacylglutathione hydrolase-like"/>
    <property type="match status" value="2"/>
</dbReference>
<evidence type="ECO:0000256" key="14">
    <source>
        <dbReference type="ARBA" id="ARBA00022833"/>
    </source>
</evidence>
<keyword evidence="17" id="KW-0539">Nucleus</keyword>
<evidence type="ECO:0000256" key="17">
    <source>
        <dbReference type="ARBA" id="ARBA00023242"/>
    </source>
</evidence>
<evidence type="ECO:0000256" key="3">
    <source>
        <dbReference type="ARBA" id="ARBA00004123"/>
    </source>
</evidence>
<evidence type="ECO:0000256" key="6">
    <source>
        <dbReference type="ARBA" id="ARBA00012477"/>
    </source>
</evidence>
<evidence type="ECO:0000256" key="1">
    <source>
        <dbReference type="ARBA" id="ARBA00000402"/>
    </source>
</evidence>
<dbReference type="InterPro" id="IPR027794">
    <property type="entry name" value="tRNase_Z_dom"/>
</dbReference>
<evidence type="ECO:0000313" key="24">
    <source>
        <dbReference type="Proteomes" id="UP000515154"/>
    </source>
</evidence>
<name>A0A7E6FNI1_9MOLL</name>
<dbReference type="EC" id="3.1.26.11" evidence="6"/>
<dbReference type="GO" id="GO:1990180">
    <property type="term" value="P:mitochondrial tRNA 3'-end processing"/>
    <property type="evidence" value="ECO:0007669"/>
    <property type="project" value="TreeGrafter"/>
</dbReference>
<dbReference type="GO" id="GO:0042645">
    <property type="term" value="C:mitochondrial nucleoid"/>
    <property type="evidence" value="ECO:0007669"/>
    <property type="project" value="UniProtKB-ARBA"/>
</dbReference>
<keyword evidence="10" id="KW-0540">Nuclease</keyword>
<dbReference type="InterPro" id="IPR036866">
    <property type="entry name" value="RibonucZ/Hydroxyglut_hydro"/>
</dbReference>
<dbReference type="FunFam" id="3.60.15.10:FF:000014">
    <property type="entry name" value="Zinc phosphodiesterase ELAC protein 2"/>
    <property type="match status" value="1"/>
</dbReference>
<evidence type="ECO:0000313" key="25">
    <source>
        <dbReference type="RefSeq" id="XP_036368432.1"/>
    </source>
</evidence>
<protein>
    <recommendedName>
        <fullName evidence="7">Zinc phosphodiesterase ELAC protein 2</fullName>
        <ecNumber evidence="6">3.1.26.11</ecNumber>
    </recommendedName>
    <alternativeName>
        <fullName evidence="21">ElaC homolog protein 2</fullName>
    </alternativeName>
    <alternativeName>
        <fullName evidence="19">Ribonuclease Z 2</fullName>
    </alternativeName>
    <alternativeName>
        <fullName evidence="20">tRNA 3 endonuclease 2</fullName>
    </alternativeName>
    <alternativeName>
        <fullName evidence="18">tRNase Z 2</fullName>
    </alternativeName>
</protein>
<dbReference type="RefSeq" id="XP_036368432.1">
    <property type="nucleotide sequence ID" value="XM_036512539.1"/>
</dbReference>
<comment type="similarity">
    <text evidence="5">Belongs to the RNase Z family.</text>
</comment>
<evidence type="ECO:0000256" key="13">
    <source>
        <dbReference type="ARBA" id="ARBA00022801"/>
    </source>
</evidence>
<evidence type="ECO:0000256" key="12">
    <source>
        <dbReference type="ARBA" id="ARBA00022759"/>
    </source>
</evidence>
<dbReference type="Pfam" id="PF12706">
    <property type="entry name" value="Lactamase_B_2"/>
    <property type="match status" value="1"/>
</dbReference>
<evidence type="ECO:0000256" key="10">
    <source>
        <dbReference type="ARBA" id="ARBA00022722"/>
    </source>
</evidence>
<evidence type="ECO:0000256" key="11">
    <source>
        <dbReference type="ARBA" id="ARBA00022723"/>
    </source>
</evidence>
<comment type="cofactor">
    <cofactor evidence="2">
        <name>Zn(2+)</name>
        <dbReference type="ChEBI" id="CHEBI:29105"/>
    </cofactor>
</comment>
<evidence type="ECO:0000256" key="8">
    <source>
        <dbReference type="ARBA" id="ARBA00022553"/>
    </source>
</evidence>
<dbReference type="PANTHER" id="PTHR12553:SF49">
    <property type="entry name" value="ZINC PHOSPHODIESTERASE ELAC PROTEIN 2"/>
    <property type="match status" value="1"/>
</dbReference>
<evidence type="ECO:0000256" key="21">
    <source>
        <dbReference type="ARBA" id="ARBA00032616"/>
    </source>
</evidence>
<evidence type="ECO:0000256" key="15">
    <source>
        <dbReference type="ARBA" id="ARBA00022946"/>
    </source>
</evidence>
<evidence type="ECO:0000256" key="9">
    <source>
        <dbReference type="ARBA" id="ARBA00022694"/>
    </source>
</evidence>
<keyword evidence="12" id="KW-0255">Endonuclease</keyword>
<proteinExistence type="inferred from homology"/>
<dbReference type="InterPro" id="IPR001279">
    <property type="entry name" value="Metallo-B-lactamas"/>
</dbReference>
<evidence type="ECO:0000256" key="2">
    <source>
        <dbReference type="ARBA" id="ARBA00001947"/>
    </source>
</evidence>
<evidence type="ECO:0000256" key="5">
    <source>
        <dbReference type="ARBA" id="ARBA00007823"/>
    </source>
</evidence>
<evidence type="ECO:0000256" key="22">
    <source>
        <dbReference type="ARBA" id="ARBA00046098"/>
    </source>
</evidence>
<dbReference type="GO" id="GO:0042781">
    <property type="term" value="F:3'-tRNA processing endoribonuclease activity"/>
    <property type="evidence" value="ECO:0007669"/>
    <property type="project" value="UniProtKB-EC"/>
</dbReference>
<keyword evidence="8" id="KW-0597">Phosphoprotein</keyword>
<comment type="function">
    <text evidence="22">Zinc phosphodiesterase, which displays mitochondrial tRNA 3'-processing endonuclease activity. Involved in tRNA maturation, by removing a 3'-trailer from precursor tRNA. Associates with mitochondrial DNA complexes at the nucleoids to initiate RNA processing and ribosome assembly.</text>
</comment>